<dbReference type="FunFam" id="1.20.1070.10:FF:000024">
    <property type="entry name" value="Olfactory receptor"/>
    <property type="match status" value="1"/>
</dbReference>
<protein>
    <recommendedName>
        <fullName evidence="14">Olfactory receptor</fullName>
    </recommendedName>
</protein>
<evidence type="ECO:0000256" key="13">
    <source>
        <dbReference type="RuleBase" id="RU000688"/>
    </source>
</evidence>
<feature type="transmembrane region" description="Helical" evidence="14">
    <location>
        <begin position="197"/>
        <end position="221"/>
    </location>
</feature>
<keyword evidence="3 14" id="KW-0716">Sensory transduction</keyword>
<dbReference type="PROSITE" id="PS50262">
    <property type="entry name" value="G_PROTEIN_RECEP_F1_2"/>
    <property type="match status" value="1"/>
</dbReference>
<feature type="transmembrane region" description="Helical" evidence="14">
    <location>
        <begin position="139"/>
        <end position="162"/>
    </location>
</feature>
<dbReference type="PRINTS" id="PR00237">
    <property type="entry name" value="GPCRRHODOPSN"/>
</dbReference>
<feature type="transmembrane region" description="Helical" evidence="14">
    <location>
        <begin position="233"/>
        <end position="255"/>
    </location>
</feature>
<keyword evidence="17" id="KW-1185">Reference proteome</keyword>
<keyword evidence="4 13" id="KW-0812">Transmembrane</keyword>
<dbReference type="InterPro" id="IPR017452">
    <property type="entry name" value="GPCR_Rhodpsn_7TM"/>
</dbReference>
<keyword evidence="11" id="KW-0325">Glycoprotein</keyword>
<comment type="similarity">
    <text evidence="13">Belongs to the G-protein coupled receptor 1 family.</text>
</comment>
<dbReference type="PANTHER" id="PTHR26451:SF885">
    <property type="entry name" value="OLFACTORY RECEPTOR"/>
    <property type="match status" value="1"/>
</dbReference>
<dbReference type="Gene3D" id="1.20.1070.10">
    <property type="entry name" value="Rhodopsin 7-helix transmembrane proteins"/>
    <property type="match status" value="1"/>
</dbReference>
<evidence type="ECO:0000256" key="2">
    <source>
        <dbReference type="ARBA" id="ARBA00022475"/>
    </source>
</evidence>
<proteinExistence type="inferred from homology"/>
<evidence type="ECO:0000256" key="7">
    <source>
        <dbReference type="ARBA" id="ARBA00023040"/>
    </source>
</evidence>
<keyword evidence="2 14" id="KW-1003">Cell membrane</keyword>
<dbReference type="PRINTS" id="PR00245">
    <property type="entry name" value="OLFACTORYR"/>
</dbReference>
<keyword evidence="12 13" id="KW-0807">Transducer</keyword>
<dbReference type="GO" id="GO:0004930">
    <property type="term" value="F:G protein-coupled receptor activity"/>
    <property type="evidence" value="ECO:0007669"/>
    <property type="project" value="UniProtKB-KW"/>
</dbReference>
<dbReference type="Pfam" id="PF13853">
    <property type="entry name" value="7tm_4"/>
    <property type="match status" value="1"/>
</dbReference>
<dbReference type="InterPro" id="IPR000276">
    <property type="entry name" value="GPCR_Rhodpsn"/>
</dbReference>
<dbReference type="Proteomes" id="UP001174136">
    <property type="component" value="Unassembled WGS sequence"/>
</dbReference>
<organism evidence="16 17">
    <name type="scientific">Merluccius polli</name>
    <name type="common">Benguela hake</name>
    <name type="synonym">Merluccius cadenati</name>
    <dbReference type="NCBI Taxonomy" id="89951"/>
    <lineage>
        <taxon>Eukaryota</taxon>
        <taxon>Metazoa</taxon>
        <taxon>Chordata</taxon>
        <taxon>Craniata</taxon>
        <taxon>Vertebrata</taxon>
        <taxon>Euteleostomi</taxon>
        <taxon>Actinopterygii</taxon>
        <taxon>Neopterygii</taxon>
        <taxon>Teleostei</taxon>
        <taxon>Neoteleostei</taxon>
        <taxon>Acanthomorphata</taxon>
        <taxon>Zeiogadaria</taxon>
        <taxon>Gadariae</taxon>
        <taxon>Gadiformes</taxon>
        <taxon>Gadoidei</taxon>
        <taxon>Merlucciidae</taxon>
        <taxon>Merluccius</taxon>
    </lineage>
</organism>
<dbReference type="PANTHER" id="PTHR26451">
    <property type="entry name" value="G_PROTEIN_RECEP_F1_2 DOMAIN-CONTAINING PROTEIN"/>
    <property type="match status" value="1"/>
</dbReference>
<dbReference type="GO" id="GO:0005886">
    <property type="term" value="C:plasma membrane"/>
    <property type="evidence" value="ECO:0007669"/>
    <property type="project" value="UniProtKB-SubCell"/>
</dbReference>
<accession>A0AA47NBN3</accession>
<dbReference type="GO" id="GO:0005549">
    <property type="term" value="F:odorant binding"/>
    <property type="evidence" value="ECO:0007669"/>
    <property type="project" value="TreeGrafter"/>
</dbReference>
<evidence type="ECO:0000256" key="8">
    <source>
        <dbReference type="ARBA" id="ARBA00023136"/>
    </source>
</evidence>
<evidence type="ECO:0000256" key="9">
    <source>
        <dbReference type="ARBA" id="ARBA00023157"/>
    </source>
</evidence>
<dbReference type="EMBL" id="JAOPHQ010000286">
    <property type="protein sequence ID" value="KAK0155449.1"/>
    <property type="molecule type" value="Genomic_DNA"/>
</dbReference>
<evidence type="ECO:0000256" key="6">
    <source>
        <dbReference type="ARBA" id="ARBA00022989"/>
    </source>
</evidence>
<dbReference type="InterPro" id="IPR052921">
    <property type="entry name" value="GPCR1_Superfamily_Member"/>
</dbReference>
<sequence length="310" mass="35712">MRNSTPVVSFILTPYGHIGLLRYLYFSFIFLWYIFIVLANSSLVLVICLERQLHEPMYLFLCSLFVNEIYASSTVYPCLLSQMLSEKHEVSRSYCLLQVYCLYSSASVEFCSMAAMAYDRYVSICYPLHYSVIMSTRRVRHITTLIWVSSLVNFTICFSFTVQLEFCGNLIDKVFCDHYLVIKLACSMSALADGFDLLFAFVAILLPLTLIFFSYIKILYICLKTTKETKQKALSTCAPQIISLVNLLIGCIYHFADTRLNVTVNYLHPQLRVLLSVYLLLCQPLLSPLMYGLNLSKIRHACKRLLFSRK</sequence>
<dbReference type="GO" id="GO:0004984">
    <property type="term" value="F:olfactory receptor activity"/>
    <property type="evidence" value="ECO:0007669"/>
    <property type="project" value="InterPro"/>
</dbReference>
<evidence type="ECO:0000313" key="16">
    <source>
        <dbReference type="EMBL" id="KAK0155449.1"/>
    </source>
</evidence>
<evidence type="ECO:0000256" key="4">
    <source>
        <dbReference type="ARBA" id="ARBA00022692"/>
    </source>
</evidence>
<evidence type="ECO:0000259" key="15">
    <source>
        <dbReference type="PROSITE" id="PS50262"/>
    </source>
</evidence>
<evidence type="ECO:0000256" key="1">
    <source>
        <dbReference type="ARBA" id="ARBA00004651"/>
    </source>
</evidence>
<keyword evidence="6 14" id="KW-1133">Transmembrane helix</keyword>
<evidence type="ECO:0000313" key="17">
    <source>
        <dbReference type="Proteomes" id="UP001174136"/>
    </source>
</evidence>
<reference evidence="16" key="1">
    <citation type="journal article" date="2023" name="Front. Mar. Sci.">
        <title>A new Merluccius polli reference genome to investigate the effects of global change in West African waters.</title>
        <authorList>
            <person name="Mateo J.L."/>
            <person name="Blanco-Fernandez C."/>
            <person name="Garcia-Vazquez E."/>
            <person name="Machado-Schiaffino G."/>
        </authorList>
    </citation>
    <scope>NUCLEOTIDE SEQUENCE</scope>
    <source>
        <strain evidence="16">C29</strain>
        <tissue evidence="16">Fin</tissue>
    </source>
</reference>
<evidence type="ECO:0000256" key="3">
    <source>
        <dbReference type="ARBA" id="ARBA00022606"/>
    </source>
</evidence>
<feature type="domain" description="G-protein coupled receptors family 1 profile" evidence="15">
    <location>
        <begin position="39"/>
        <end position="291"/>
    </location>
</feature>
<name>A0AA47NBN3_MERPO</name>
<evidence type="ECO:0000256" key="14">
    <source>
        <dbReference type="RuleBase" id="RU363047"/>
    </source>
</evidence>
<dbReference type="PROSITE" id="PS00237">
    <property type="entry name" value="G_PROTEIN_RECEP_F1_1"/>
    <property type="match status" value="1"/>
</dbReference>
<evidence type="ECO:0000256" key="5">
    <source>
        <dbReference type="ARBA" id="ARBA00022725"/>
    </source>
</evidence>
<dbReference type="InterPro" id="IPR000725">
    <property type="entry name" value="Olfact_rcpt"/>
</dbReference>
<keyword evidence="7 13" id="KW-0297">G-protein coupled receptor</keyword>
<keyword evidence="5 14" id="KW-0552">Olfaction</keyword>
<evidence type="ECO:0000256" key="10">
    <source>
        <dbReference type="ARBA" id="ARBA00023170"/>
    </source>
</evidence>
<evidence type="ECO:0000256" key="11">
    <source>
        <dbReference type="ARBA" id="ARBA00023180"/>
    </source>
</evidence>
<dbReference type="SUPFAM" id="SSF81321">
    <property type="entry name" value="Family A G protein-coupled receptor-like"/>
    <property type="match status" value="1"/>
</dbReference>
<feature type="transmembrane region" description="Helical" evidence="14">
    <location>
        <begin position="23"/>
        <end position="46"/>
    </location>
</feature>
<comment type="caution">
    <text evidence="16">The sequence shown here is derived from an EMBL/GenBank/DDBJ whole genome shotgun (WGS) entry which is preliminary data.</text>
</comment>
<keyword evidence="10 13" id="KW-0675">Receptor</keyword>
<keyword evidence="8 14" id="KW-0472">Membrane</keyword>
<gene>
    <name evidence="16" type="primary">OR11A1_0</name>
    <name evidence="16" type="ORF">N1851_002178</name>
</gene>
<evidence type="ECO:0000256" key="12">
    <source>
        <dbReference type="ARBA" id="ARBA00023224"/>
    </source>
</evidence>
<feature type="transmembrane region" description="Helical" evidence="14">
    <location>
        <begin position="275"/>
        <end position="295"/>
    </location>
</feature>
<comment type="subcellular location">
    <subcellularLocation>
        <location evidence="1 14">Cell membrane</location>
        <topology evidence="1 14">Multi-pass membrane protein</topology>
    </subcellularLocation>
</comment>
<keyword evidence="9" id="KW-1015">Disulfide bond</keyword>
<dbReference type="AlphaFoldDB" id="A0AA47NBN3"/>